<feature type="compositionally biased region" description="Low complexity" evidence="1">
    <location>
        <begin position="41"/>
        <end position="54"/>
    </location>
</feature>
<dbReference type="AlphaFoldDB" id="A0A8H6LTZ9"/>
<protein>
    <recommendedName>
        <fullName evidence="4">Methyltransferase domain-containing protein</fullName>
    </recommendedName>
</protein>
<organism evidence="2 3">
    <name type="scientific">Ephemerocybe angulata</name>
    <dbReference type="NCBI Taxonomy" id="980116"/>
    <lineage>
        <taxon>Eukaryota</taxon>
        <taxon>Fungi</taxon>
        <taxon>Dikarya</taxon>
        <taxon>Basidiomycota</taxon>
        <taxon>Agaricomycotina</taxon>
        <taxon>Agaricomycetes</taxon>
        <taxon>Agaricomycetidae</taxon>
        <taxon>Agaricales</taxon>
        <taxon>Agaricineae</taxon>
        <taxon>Psathyrellaceae</taxon>
        <taxon>Ephemerocybe</taxon>
    </lineage>
</organism>
<comment type="caution">
    <text evidence="2">The sequence shown here is derived from an EMBL/GenBank/DDBJ whole genome shotgun (WGS) entry which is preliminary data.</text>
</comment>
<proteinExistence type="predicted"/>
<feature type="compositionally biased region" description="Acidic residues" evidence="1">
    <location>
        <begin position="12"/>
        <end position="29"/>
    </location>
</feature>
<dbReference type="GO" id="GO:0008168">
    <property type="term" value="F:methyltransferase activity"/>
    <property type="evidence" value="ECO:0007669"/>
    <property type="project" value="TreeGrafter"/>
</dbReference>
<dbReference type="Pfam" id="PF13489">
    <property type="entry name" value="Methyltransf_23"/>
    <property type="match status" value="1"/>
</dbReference>
<dbReference type="Gene3D" id="3.40.50.150">
    <property type="entry name" value="Vaccinia Virus protein VP39"/>
    <property type="match status" value="1"/>
</dbReference>
<dbReference type="InterPro" id="IPR029063">
    <property type="entry name" value="SAM-dependent_MTases_sf"/>
</dbReference>
<dbReference type="OrthoDB" id="2013972at2759"/>
<dbReference type="PANTHER" id="PTHR43591:SF24">
    <property type="entry name" value="2-METHOXY-6-POLYPRENYL-1,4-BENZOQUINOL METHYLASE, MITOCHONDRIAL"/>
    <property type="match status" value="1"/>
</dbReference>
<evidence type="ECO:0000313" key="3">
    <source>
        <dbReference type="Proteomes" id="UP000521943"/>
    </source>
</evidence>
<dbReference type="PANTHER" id="PTHR43591">
    <property type="entry name" value="METHYLTRANSFERASE"/>
    <property type="match status" value="1"/>
</dbReference>
<dbReference type="Proteomes" id="UP000521943">
    <property type="component" value="Unassembled WGS sequence"/>
</dbReference>
<accession>A0A8H6LTZ9</accession>
<evidence type="ECO:0000256" key="1">
    <source>
        <dbReference type="SAM" id="MobiDB-lite"/>
    </source>
</evidence>
<evidence type="ECO:0008006" key="4">
    <source>
        <dbReference type="Google" id="ProtNLM"/>
    </source>
</evidence>
<dbReference type="CDD" id="cd02440">
    <property type="entry name" value="AdoMet_MTases"/>
    <property type="match status" value="1"/>
</dbReference>
<dbReference type="SUPFAM" id="SSF53335">
    <property type="entry name" value="S-adenosyl-L-methionine-dependent methyltransferases"/>
    <property type="match status" value="1"/>
</dbReference>
<reference evidence="2 3" key="1">
    <citation type="submission" date="2020-07" db="EMBL/GenBank/DDBJ databases">
        <title>Comparative genomics of pyrophilous fungi reveals a link between fire events and developmental genes.</title>
        <authorList>
            <consortium name="DOE Joint Genome Institute"/>
            <person name="Steindorff A.S."/>
            <person name="Carver A."/>
            <person name="Calhoun S."/>
            <person name="Stillman K."/>
            <person name="Liu H."/>
            <person name="Lipzen A."/>
            <person name="Pangilinan J."/>
            <person name="Labutti K."/>
            <person name="Bruns T.D."/>
            <person name="Grigoriev I.V."/>
        </authorList>
    </citation>
    <scope>NUCLEOTIDE SEQUENCE [LARGE SCALE GENOMIC DNA]</scope>
    <source>
        <strain evidence="2 3">CBS 144469</strain>
    </source>
</reference>
<feature type="region of interest" description="Disordered" evidence="1">
    <location>
        <begin position="1"/>
        <end position="54"/>
    </location>
</feature>
<feature type="region of interest" description="Disordered" evidence="1">
    <location>
        <begin position="79"/>
        <end position="103"/>
    </location>
</feature>
<sequence length="424" mass="48105">MESAYYDPYDFISDDSSSEELQDDSEDYDMASAAGGLAGTQSQGLLSSASSGDDMSISDVASSFHERKHRVFSPVPRASTMSSYSYHSSERFRSPSPDNRSMTDSLRETLYREEYGRTLNTYSDVYRLPADEEEIDRLEKQHSMLADIFGGKYPPPLGAALRQGHYEPTKKVLDLGCGSGAWIKDVCRDFPFCEAIGVDLVPIDDSDPEFPPNLRIEVDDLNKGIEHFYDTFDVVHSRLITFGIRDYRRLIEHMVRSVRPNGVIEVQEYDFRTYTREQKLIPANTTDPLGSHPWWATFLAHVREGVAEAGGDISAATNLESWVGGHEALTDVVYRDVWLPVVPGNCRRYQEDVYTRMKDDVMAFLRSLKPLLMGNGVSEERYEILVHHCVRELHESETPQYVRMQCVYATRRPDVLLGPLPPVE</sequence>
<evidence type="ECO:0000313" key="2">
    <source>
        <dbReference type="EMBL" id="KAF6743763.1"/>
    </source>
</evidence>
<name>A0A8H6LTZ9_9AGAR</name>
<dbReference type="EMBL" id="JACGCI010000136">
    <property type="protein sequence ID" value="KAF6743763.1"/>
    <property type="molecule type" value="Genomic_DNA"/>
</dbReference>
<keyword evidence="3" id="KW-1185">Reference proteome</keyword>
<gene>
    <name evidence="2" type="ORF">DFP72DRAFT_111671</name>
</gene>